<dbReference type="EMBL" id="SJSL01000004">
    <property type="protein sequence ID" value="TCD00063.1"/>
    <property type="molecule type" value="Genomic_DNA"/>
</dbReference>
<dbReference type="AlphaFoldDB" id="A0A4R0NKP2"/>
<proteinExistence type="predicted"/>
<gene>
    <name evidence="4" type="ORF">EZ437_15200</name>
</gene>
<dbReference type="Gene3D" id="2.120.10.30">
    <property type="entry name" value="TolB, C-terminal domain"/>
    <property type="match status" value="1"/>
</dbReference>
<sequence length="338" mass="36625">MKLKGLISLCLTAGALFIYVSPSMGQTTAPVPQGSLQSLDPAFDVLVSPGAKIAVIASGFEWIEGPVWVEKHKMLLASDVMKNTIYKWTAEKGKEVYLQPSGYTQSGTRGQELGSNGLSLDKGRLLIAQHGDRRIARMDAPLAEPKAQYTTVAGGYEGKKFNSPNDLSVASDGTIYFTDPPYGLENGVNDPLRELSYHGVYKVKDGKVTLMTDTLSRPNGIALFPDGKRVLVANSDGNTPYLYVYDIDKKGDFQNGRIFINTRDTYGAEGGAFDGLKIDKKGNVFAAGSGGICVFNSEGKALGRIKITGRTSNCAFTDNYKTLFVTADDYLLKIEINR</sequence>
<dbReference type="PANTHER" id="PTHR47572">
    <property type="entry name" value="LIPOPROTEIN-RELATED"/>
    <property type="match status" value="1"/>
</dbReference>
<dbReference type="RefSeq" id="WP_131596918.1">
    <property type="nucleotide sequence ID" value="NZ_SJSL01000004.1"/>
</dbReference>
<keyword evidence="5" id="KW-1185">Reference proteome</keyword>
<evidence type="ECO:0000256" key="2">
    <source>
        <dbReference type="SAM" id="SignalP"/>
    </source>
</evidence>
<accession>A0A4R0NKP2</accession>
<organism evidence="4 5">
    <name type="scientific">Pedobacter psychroterrae</name>
    <dbReference type="NCBI Taxonomy" id="2530453"/>
    <lineage>
        <taxon>Bacteria</taxon>
        <taxon>Pseudomonadati</taxon>
        <taxon>Bacteroidota</taxon>
        <taxon>Sphingobacteriia</taxon>
        <taxon>Sphingobacteriales</taxon>
        <taxon>Sphingobacteriaceae</taxon>
        <taxon>Pedobacter</taxon>
    </lineage>
</organism>
<comment type="caution">
    <text evidence="4">The sequence shown here is derived from an EMBL/GenBank/DDBJ whole genome shotgun (WGS) entry which is preliminary data.</text>
</comment>
<protein>
    <submittedName>
        <fullName evidence="4">SMP-30/gluconolactonase/LRE family protein</fullName>
    </submittedName>
</protein>
<dbReference type="PANTHER" id="PTHR47572:SF4">
    <property type="entry name" value="LACTONASE DRP35"/>
    <property type="match status" value="1"/>
</dbReference>
<dbReference type="OrthoDB" id="241638at2"/>
<dbReference type="InterPro" id="IPR013658">
    <property type="entry name" value="SGL"/>
</dbReference>
<dbReference type="Pfam" id="PF08450">
    <property type="entry name" value="SGL"/>
    <property type="match status" value="1"/>
</dbReference>
<feature type="signal peptide" evidence="2">
    <location>
        <begin position="1"/>
        <end position="25"/>
    </location>
</feature>
<dbReference type="GO" id="GO:0016787">
    <property type="term" value="F:hydrolase activity"/>
    <property type="evidence" value="ECO:0007669"/>
    <property type="project" value="UniProtKB-KW"/>
</dbReference>
<dbReference type="Proteomes" id="UP000293347">
    <property type="component" value="Unassembled WGS sequence"/>
</dbReference>
<keyword evidence="1" id="KW-0378">Hydrolase</keyword>
<evidence type="ECO:0000313" key="5">
    <source>
        <dbReference type="Proteomes" id="UP000293347"/>
    </source>
</evidence>
<dbReference type="SUPFAM" id="SSF63829">
    <property type="entry name" value="Calcium-dependent phosphotriesterase"/>
    <property type="match status" value="1"/>
</dbReference>
<name>A0A4R0NKP2_9SPHI</name>
<evidence type="ECO:0000259" key="3">
    <source>
        <dbReference type="Pfam" id="PF08450"/>
    </source>
</evidence>
<reference evidence="4 5" key="1">
    <citation type="submission" date="2019-02" db="EMBL/GenBank/DDBJ databases">
        <title>Pedobacter sp. RP-1-14 sp. nov., isolated from Arctic soil.</title>
        <authorList>
            <person name="Dahal R.H."/>
        </authorList>
    </citation>
    <scope>NUCLEOTIDE SEQUENCE [LARGE SCALE GENOMIC DNA]</scope>
    <source>
        <strain evidence="4 5">RP-1-14</strain>
    </source>
</reference>
<dbReference type="InterPro" id="IPR011042">
    <property type="entry name" value="6-blade_b-propeller_TolB-like"/>
</dbReference>
<feature type="domain" description="SMP-30/Gluconolactonase/LRE-like region" evidence="3">
    <location>
        <begin position="64"/>
        <end position="327"/>
    </location>
</feature>
<evidence type="ECO:0000313" key="4">
    <source>
        <dbReference type="EMBL" id="TCD00063.1"/>
    </source>
</evidence>
<evidence type="ECO:0000256" key="1">
    <source>
        <dbReference type="ARBA" id="ARBA00022801"/>
    </source>
</evidence>
<feature type="chain" id="PRO_5020951266" evidence="2">
    <location>
        <begin position="26"/>
        <end position="338"/>
    </location>
</feature>
<dbReference type="InterPro" id="IPR051262">
    <property type="entry name" value="SMP-30/CGR1_Lactonase"/>
</dbReference>
<keyword evidence="2" id="KW-0732">Signal</keyword>